<organism evidence="2 3">
    <name type="scientific">Elysia crispata</name>
    <name type="common">lettuce slug</name>
    <dbReference type="NCBI Taxonomy" id="231223"/>
    <lineage>
        <taxon>Eukaryota</taxon>
        <taxon>Metazoa</taxon>
        <taxon>Spiralia</taxon>
        <taxon>Lophotrochozoa</taxon>
        <taxon>Mollusca</taxon>
        <taxon>Gastropoda</taxon>
        <taxon>Heterobranchia</taxon>
        <taxon>Euthyneura</taxon>
        <taxon>Panpulmonata</taxon>
        <taxon>Sacoglossa</taxon>
        <taxon>Placobranchoidea</taxon>
        <taxon>Plakobranchidae</taxon>
        <taxon>Elysia</taxon>
    </lineage>
</organism>
<evidence type="ECO:0000313" key="2">
    <source>
        <dbReference type="EMBL" id="KAK3786314.1"/>
    </source>
</evidence>
<sequence>MGGALSCLTRETNLRRRRPAHLDYSVTIRLSEEGDTPDHVNFYSNSALGATPSAVSTDSETATPHDGQVGVSESDQRLRESQLSEPFPRDSVPLLENAPEVLRQDLPSEHLPKEGRVFPLGDAANDGRSLLPATVAADHIDQCFKTTQRETGRSGHSSHYNKRLDRKRKGWPSAGRKSNTSERPFICQAGPLRPVNFNLAVGNPLQPKLKFRLGPTPALSDQPQCQEETAEVLSGPLSSPSLMFQLTARIKYIVHKLDRQTHAPLSGGEGNKGGAGEYLECHLALLM</sequence>
<dbReference type="AlphaFoldDB" id="A0AAE1DX76"/>
<proteinExistence type="predicted"/>
<name>A0AAE1DX76_9GAST</name>
<accession>A0AAE1DX76</accession>
<dbReference type="EMBL" id="JAWDGP010001977">
    <property type="protein sequence ID" value="KAK3786314.1"/>
    <property type="molecule type" value="Genomic_DNA"/>
</dbReference>
<reference evidence="2" key="1">
    <citation type="journal article" date="2023" name="G3 (Bethesda)">
        <title>A reference genome for the long-term kleptoplast-retaining sea slug Elysia crispata morphotype clarki.</title>
        <authorList>
            <person name="Eastman K.E."/>
            <person name="Pendleton A.L."/>
            <person name="Shaikh M.A."/>
            <person name="Suttiyut T."/>
            <person name="Ogas R."/>
            <person name="Tomko P."/>
            <person name="Gavelis G."/>
            <person name="Widhalm J.R."/>
            <person name="Wisecaver J.H."/>
        </authorList>
    </citation>
    <scope>NUCLEOTIDE SEQUENCE</scope>
    <source>
        <strain evidence="2">ECLA1</strain>
    </source>
</reference>
<evidence type="ECO:0000256" key="1">
    <source>
        <dbReference type="SAM" id="MobiDB-lite"/>
    </source>
</evidence>
<gene>
    <name evidence="2" type="ORF">RRG08_057691</name>
</gene>
<evidence type="ECO:0000313" key="3">
    <source>
        <dbReference type="Proteomes" id="UP001283361"/>
    </source>
</evidence>
<comment type="caution">
    <text evidence="2">The sequence shown here is derived from an EMBL/GenBank/DDBJ whole genome shotgun (WGS) entry which is preliminary data.</text>
</comment>
<feature type="compositionally biased region" description="Polar residues" evidence="1">
    <location>
        <begin position="51"/>
        <end position="62"/>
    </location>
</feature>
<feature type="region of interest" description="Disordered" evidence="1">
    <location>
        <begin position="51"/>
        <end position="92"/>
    </location>
</feature>
<protein>
    <submittedName>
        <fullName evidence="2">Uncharacterized protein</fullName>
    </submittedName>
</protein>
<feature type="compositionally biased region" description="Basic residues" evidence="1">
    <location>
        <begin position="159"/>
        <end position="170"/>
    </location>
</feature>
<keyword evidence="3" id="KW-1185">Reference proteome</keyword>
<dbReference type="Proteomes" id="UP001283361">
    <property type="component" value="Unassembled WGS sequence"/>
</dbReference>
<feature type="region of interest" description="Disordered" evidence="1">
    <location>
        <begin position="147"/>
        <end position="184"/>
    </location>
</feature>